<dbReference type="RefSeq" id="WP_331301308.1">
    <property type="nucleotide sequence ID" value="NZ_MLCA01000001.1"/>
</dbReference>
<evidence type="ECO:0000313" key="2">
    <source>
        <dbReference type="EMBL" id="MEE7490291.1"/>
    </source>
</evidence>
<feature type="region of interest" description="Disordered" evidence="1">
    <location>
        <begin position="54"/>
        <end position="73"/>
    </location>
</feature>
<keyword evidence="3" id="KW-1185">Reference proteome</keyword>
<reference evidence="2 3" key="1">
    <citation type="journal article" date="2012" name="Genet. Mol. Biol.">
        <title>Analysis of 16S rRNA and mxaF genes revealing insights into Methylobacterium niche-specific plant association.</title>
        <authorList>
            <person name="Dourado M.N."/>
            <person name="Andreote F.D."/>
            <person name="Dini-Andreote F."/>
            <person name="Conti R."/>
            <person name="Araujo J.M."/>
            <person name="Araujo W.L."/>
        </authorList>
    </citation>
    <scope>NUCLEOTIDE SEQUENCE [LARGE SCALE GENOMIC DNA]</scope>
    <source>
        <strain evidence="2 3">TC3-10</strain>
    </source>
</reference>
<evidence type="ECO:0000256" key="1">
    <source>
        <dbReference type="SAM" id="MobiDB-lite"/>
    </source>
</evidence>
<dbReference type="EMBL" id="MLCA01000001">
    <property type="protein sequence ID" value="MEE7490291.1"/>
    <property type="molecule type" value="Genomic_DNA"/>
</dbReference>
<comment type="caution">
    <text evidence="2">The sequence shown here is derived from an EMBL/GenBank/DDBJ whole genome shotgun (WGS) entry which is preliminary data.</text>
</comment>
<evidence type="ECO:0000313" key="3">
    <source>
        <dbReference type="Proteomes" id="UP001355206"/>
    </source>
</evidence>
<sequence length="73" mass="7998">MPLIRRIGRAIDNGIVGAVTGTVGLVSRTIDGLIGLVGRLSERLDRRLAALGDESRARHRREGRRQIDPISLE</sequence>
<gene>
    <name evidence="2" type="ORF">MOTC310_07270</name>
</gene>
<dbReference type="Proteomes" id="UP001355206">
    <property type="component" value="Unassembled WGS sequence"/>
</dbReference>
<accession>A0ABU7TL80</accession>
<proteinExistence type="predicted"/>
<organism evidence="2 3">
    <name type="scientific">Methylobacterium oryzae</name>
    <dbReference type="NCBI Taxonomy" id="334852"/>
    <lineage>
        <taxon>Bacteria</taxon>
        <taxon>Pseudomonadati</taxon>
        <taxon>Pseudomonadota</taxon>
        <taxon>Alphaproteobacteria</taxon>
        <taxon>Hyphomicrobiales</taxon>
        <taxon>Methylobacteriaceae</taxon>
        <taxon>Methylobacterium</taxon>
    </lineage>
</organism>
<name>A0ABU7TL80_9HYPH</name>
<protein>
    <submittedName>
        <fullName evidence="2">Uncharacterized protein</fullName>
    </submittedName>
</protein>